<sequence length="125" mass="13409">MNGGGGLFYVVVQRVFSSMGIACIITTSVLTCLDSCKHRFSLVTWLASVMVSFSCLGWLVSVLPCSLSDTYTAQSSVNRSSKFHTQSGTASATAQCGSIKVTSTKLHIARMPMAVETVSFAIMFY</sequence>
<comment type="caution">
    <text evidence="1">The sequence shown here is derived from an EMBL/GenBank/DDBJ whole genome shotgun (WGS) entry which is preliminary data.</text>
</comment>
<organism evidence="1 2">
    <name type="scientific">Smallanthus sonchifolius</name>
    <dbReference type="NCBI Taxonomy" id="185202"/>
    <lineage>
        <taxon>Eukaryota</taxon>
        <taxon>Viridiplantae</taxon>
        <taxon>Streptophyta</taxon>
        <taxon>Embryophyta</taxon>
        <taxon>Tracheophyta</taxon>
        <taxon>Spermatophyta</taxon>
        <taxon>Magnoliopsida</taxon>
        <taxon>eudicotyledons</taxon>
        <taxon>Gunneridae</taxon>
        <taxon>Pentapetalae</taxon>
        <taxon>asterids</taxon>
        <taxon>campanulids</taxon>
        <taxon>Asterales</taxon>
        <taxon>Asteraceae</taxon>
        <taxon>Asteroideae</taxon>
        <taxon>Heliantheae alliance</taxon>
        <taxon>Millerieae</taxon>
        <taxon>Smallanthus</taxon>
    </lineage>
</organism>
<protein>
    <submittedName>
        <fullName evidence="1">Uncharacterized protein</fullName>
    </submittedName>
</protein>
<name>A0ACB9HSN7_9ASTR</name>
<accession>A0ACB9HSN7</accession>
<reference evidence="2" key="1">
    <citation type="journal article" date="2022" name="Mol. Ecol. Resour.">
        <title>The genomes of chicory, endive, great burdock and yacon provide insights into Asteraceae palaeo-polyploidization history and plant inulin production.</title>
        <authorList>
            <person name="Fan W."/>
            <person name="Wang S."/>
            <person name="Wang H."/>
            <person name="Wang A."/>
            <person name="Jiang F."/>
            <person name="Liu H."/>
            <person name="Zhao H."/>
            <person name="Xu D."/>
            <person name="Zhang Y."/>
        </authorList>
    </citation>
    <scope>NUCLEOTIDE SEQUENCE [LARGE SCALE GENOMIC DNA]</scope>
    <source>
        <strain evidence="2">cv. Yunnan</strain>
    </source>
</reference>
<dbReference type="Proteomes" id="UP001056120">
    <property type="component" value="Linkage Group LG11"/>
</dbReference>
<dbReference type="EMBL" id="CM042028">
    <property type="protein sequence ID" value="KAI3798739.1"/>
    <property type="molecule type" value="Genomic_DNA"/>
</dbReference>
<evidence type="ECO:0000313" key="2">
    <source>
        <dbReference type="Proteomes" id="UP001056120"/>
    </source>
</evidence>
<reference evidence="1 2" key="2">
    <citation type="journal article" date="2022" name="Mol. Ecol. Resour.">
        <title>The genomes of chicory, endive, great burdock and yacon provide insights into Asteraceae paleo-polyploidization history and plant inulin production.</title>
        <authorList>
            <person name="Fan W."/>
            <person name="Wang S."/>
            <person name="Wang H."/>
            <person name="Wang A."/>
            <person name="Jiang F."/>
            <person name="Liu H."/>
            <person name="Zhao H."/>
            <person name="Xu D."/>
            <person name="Zhang Y."/>
        </authorList>
    </citation>
    <scope>NUCLEOTIDE SEQUENCE [LARGE SCALE GENOMIC DNA]</scope>
    <source>
        <strain evidence="2">cv. Yunnan</strain>
        <tissue evidence="1">Leaves</tissue>
    </source>
</reference>
<keyword evidence="2" id="KW-1185">Reference proteome</keyword>
<proteinExistence type="predicted"/>
<evidence type="ECO:0000313" key="1">
    <source>
        <dbReference type="EMBL" id="KAI3798739.1"/>
    </source>
</evidence>
<gene>
    <name evidence="1" type="ORF">L1987_34017</name>
</gene>